<dbReference type="InterPro" id="IPR009057">
    <property type="entry name" value="Homeodomain-like_sf"/>
</dbReference>
<dbReference type="RefSeq" id="WP_090224138.1">
    <property type="nucleotide sequence ID" value="NZ_FOZP01000003.1"/>
</dbReference>
<evidence type="ECO:0000256" key="3">
    <source>
        <dbReference type="ARBA" id="ARBA00023163"/>
    </source>
</evidence>
<dbReference type="EMBL" id="FOZP01000003">
    <property type="protein sequence ID" value="SFS45908.1"/>
    <property type="molecule type" value="Genomic_DNA"/>
</dbReference>
<name>A0A1I6Q0R0_9FLAO</name>
<dbReference type="AlphaFoldDB" id="A0A1I6Q0R0"/>
<dbReference type="SUPFAM" id="SSF46689">
    <property type="entry name" value="Homeodomain-like"/>
    <property type="match status" value="1"/>
</dbReference>
<keyword evidence="6" id="KW-1185">Reference proteome</keyword>
<evidence type="ECO:0000313" key="6">
    <source>
        <dbReference type="Proteomes" id="UP000199312"/>
    </source>
</evidence>
<dbReference type="Pfam" id="PF12833">
    <property type="entry name" value="HTH_18"/>
    <property type="match status" value="1"/>
</dbReference>
<dbReference type="GO" id="GO:0003700">
    <property type="term" value="F:DNA-binding transcription factor activity"/>
    <property type="evidence" value="ECO:0007669"/>
    <property type="project" value="InterPro"/>
</dbReference>
<organism evidence="5 6">
    <name type="scientific">Lutibacter maritimus</name>
    <dbReference type="NCBI Taxonomy" id="593133"/>
    <lineage>
        <taxon>Bacteria</taxon>
        <taxon>Pseudomonadati</taxon>
        <taxon>Bacteroidota</taxon>
        <taxon>Flavobacteriia</taxon>
        <taxon>Flavobacteriales</taxon>
        <taxon>Flavobacteriaceae</taxon>
        <taxon>Lutibacter</taxon>
    </lineage>
</organism>
<accession>A0A1I6Q0R0</accession>
<dbReference type="STRING" id="593133.SAMN04488006_1382"/>
<dbReference type="PROSITE" id="PS00041">
    <property type="entry name" value="HTH_ARAC_FAMILY_1"/>
    <property type="match status" value="1"/>
</dbReference>
<keyword evidence="2" id="KW-0238">DNA-binding</keyword>
<evidence type="ECO:0000256" key="1">
    <source>
        <dbReference type="ARBA" id="ARBA00023015"/>
    </source>
</evidence>
<dbReference type="Proteomes" id="UP000199312">
    <property type="component" value="Unassembled WGS sequence"/>
</dbReference>
<evidence type="ECO:0000256" key="2">
    <source>
        <dbReference type="ARBA" id="ARBA00023125"/>
    </source>
</evidence>
<dbReference type="InterPro" id="IPR018062">
    <property type="entry name" value="HTH_AraC-typ_CS"/>
</dbReference>
<dbReference type="GO" id="GO:0043565">
    <property type="term" value="F:sequence-specific DNA binding"/>
    <property type="evidence" value="ECO:0007669"/>
    <property type="project" value="InterPro"/>
</dbReference>
<dbReference type="OrthoDB" id="952277at2"/>
<sequence>MEQKNIVSVKNMVCDRCIKVVKDELIKNNIMFNFIELGKIHFETSPSKNQLLTLKTIVEKEGFEIVEESDLKIVNQIKTLIIQNIFHQKHKLFNENYSTFLSSNLKIEYAHLSRIFSELEERTIENYIIQQKIERVKELISYNELTISQISYELNYSSPQHLSRQFKKITGITPTQYKNIGSREKLDTI</sequence>
<protein>
    <submittedName>
        <fullName evidence="5">Transcriptional regulator, AraC family</fullName>
    </submittedName>
</protein>
<reference evidence="6" key="1">
    <citation type="submission" date="2016-10" db="EMBL/GenBank/DDBJ databases">
        <authorList>
            <person name="Varghese N."/>
            <person name="Submissions S."/>
        </authorList>
    </citation>
    <scope>NUCLEOTIDE SEQUENCE [LARGE SCALE GENOMIC DNA]</scope>
    <source>
        <strain evidence="6">DSM 24450</strain>
    </source>
</reference>
<keyword evidence="1" id="KW-0805">Transcription regulation</keyword>
<gene>
    <name evidence="5" type="ORF">SAMN04488006_1382</name>
</gene>
<proteinExistence type="predicted"/>
<dbReference type="Gene3D" id="1.10.10.60">
    <property type="entry name" value="Homeodomain-like"/>
    <property type="match status" value="1"/>
</dbReference>
<evidence type="ECO:0000313" key="5">
    <source>
        <dbReference type="EMBL" id="SFS45908.1"/>
    </source>
</evidence>
<feature type="domain" description="HTH araC/xylS-type" evidence="4">
    <location>
        <begin position="101"/>
        <end position="180"/>
    </location>
</feature>
<dbReference type="InterPro" id="IPR018060">
    <property type="entry name" value="HTH_AraC"/>
</dbReference>
<dbReference type="SMART" id="SM00342">
    <property type="entry name" value="HTH_ARAC"/>
    <property type="match status" value="1"/>
</dbReference>
<dbReference type="PROSITE" id="PS01124">
    <property type="entry name" value="HTH_ARAC_FAMILY_2"/>
    <property type="match status" value="1"/>
</dbReference>
<dbReference type="PANTHER" id="PTHR43280">
    <property type="entry name" value="ARAC-FAMILY TRANSCRIPTIONAL REGULATOR"/>
    <property type="match status" value="1"/>
</dbReference>
<dbReference type="PANTHER" id="PTHR43280:SF32">
    <property type="entry name" value="TRANSCRIPTIONAL REGULATORY PROTEIN"/>
    <property type="match status" value="1"/>
</dbReference>
<evidence type="ECO:0000259" key="4">
    <source>
        <dbReference type="PROSITE" id="PS01124"/>
    </source>
</evidence>
<keyword evidence="3" id="KW-0804">Transcription</keyword>